<comment type="caution">
    <text evidence="8">The sequence shown here is derived from an EMBL/GenBank/DDBJ whole genome shotgun (WGS) entry which is preliminary data.</text>
</comment>
<dbReference type="GO" id="GO:0030272">
    <property type="term" value="F:5-formyltetrahydrofolate cyclo-ligase activity"/>
    <property type="evidence" value="ECO:0007669"/>
    <property type="project" value="UniProtKB-EC"/>
</dbReference>
<dbReference type="AlphaFoldDB" id="A0AAV7BQV2"/>
<dbReference type="Pfam" id="PF01812">
    <property type="entry name" value="5-FTHF_cyc-lig"/>
    <property type="match status" value="1"/>
</dbReference>
<keyword evidence="3 6" id="KW-0067">ATP-binding</keyword>
<dbReference type="PANTHER" id="PTHR23407:SF1">
    <property type="entry name" value="5-FORMYLTETRAHYDROFOLATE CYCLO-LIGASE"/>
    <property type="match status" value="1"/>
</dbReference>
<sequence>MATIQAAKRALRAQLKQRLAALSDLEKLRQSQAVTRKLLSHHRYQSAQRIAVFLSMSDEVQTGDIIRDIFHQGKLCFIPRYQPRSTHMDMVRLGSLEEINQLPVTTWNIRQPGEEDCREEALATGGLDLVLVPGLGFDKEGHRLGRGKGYYDTFLERYSRHLSEKPYTIALAYQEQICDSIPVTENDFEIDEIICAGALEMPEK</sequence>
<dbReference type="FunFam" id="3.40.50.10420:FF:000007">
    <property type="entry name" value="5-formyltetrahydrofolate cyclo-ligase"/>
    <property type="match status" value="1"/>
</dbReference>
<dbReference type="EC" id="6.3.3.2" evidence="5 7"/>
<evidence type="ECO:0000256" key="6">
    <source>
        <dbReference type="PIRSR" id="PIRSR006806-1"/>
    </source>
</evidence>
<comment type="similarity">
    <text evidence="1 7">Belongs to the 5-formyltetrahydrofolate cyclo-ligase family.</text>
</comment>
<protein>
    <recommendedName>
        <fullName evidence="5 7">5-formyltetrahydrofolate cyclo-ligase</fullName>
        <ecNumber evidence="5 7">6.3.3.2</ecNumber>
    </recommendedName>
</protein>
<evidence type="ECO:0000256" key="1">
    <source>
        <dbReference type="ARBA" id="ARBA00010638"/>
    </source>
</evidence>
<gene>
    <name evidence="8" type="ORF">GDO81_009363</name>
</gene>
<proteinExistence type="inferred from homology"/>
<reference evidence="8" key="1">
    <citation type="thesis" date="2020" institute="ProQuest LLC" country="789 East Eisenhower Parkway, Ann Arbor, MI, USA">
        <title>Comparative Genomics and Chromosome Evolution.</title>
        <authorList>
            <person name="Mudd A.B."/>
        </authorList>
    </citation>
    <scope>NUCLEOTIDE SEQUENCE</scope>
    <source>
        <strain evidence="8">237g6f4</strain>
        <tissue evidence="8">Blood</tissue>
    </source>
</reference>
<evidence type="ECO:0000256" key="5">
    <source>
        <dbReference type="ARBA" id="ARBA00038966"/>
    </source>
</evidence>
<evidence type="ECO:0000256" key="4">
    <source>
        <dbReference type="ARBA" id="ARBA00036539"/>
    </source>
</evidence>
<evidence type="ECO:0000313" key="9">
    <source>
        <dbReference type="Proteomes" id="UP000824782"/>
    </source>
</evidence>
<organism evidence="8 9">
    <name type="scientific">Engystomops pustulosus</name>
    <name type="common">Tungara frog</name>
    <name type="synonym">Physalaemus pustulosus</name>
    <dbReference type="NCBI Taxonomy" id="76066"/>
    <lineage>
        <taxon>Eukaryota</taxon>
        <taxon>Metazoa</taxon>
        <taxon>Chordata</taxon>
        <taxon>Craniata</taxon>
        <taxon>Vertebrata</taxon>
        <taxon>Euteleostomi</taxon>
        <taxon>Amphibia</taxon>
        <taxon>Batrachia</taxon>
        <taxon>Anura</taxon>
        <taxon>Neobatrachia</taxon>
        <taxon>Hyloidea</taxon>
        <taxon>Leptodactylidae</taxon>
        <taxon>Leiuperinae</taxon>
        <taxon>Engystomops</taxon>
    </lineage>
</organism>
<keyword evidence="2 6" id="KW-0547">Nucleotide-binding</keyword>
<dbReference type="InterPro" id="IPR037171">
    <property type="entry name" value="NagB/RpiA_transferase-like"/>
</dbReference>
<dbReference type="GO" id="GO:0046872">
    <property type="term" value="F:metal ion binding"/>
    <property type="evidence" value="ECO:0007669"/>
    <property type="project" value="UniProtKB-KW"/>
</dbReference>
<keyword evidence="7" id="KW-0479">Metal-binding</keyword>
<name>A0AAV7BQV2_ENGPU</name>
<keyword evidence="9" id="KW-1185">Reference proteome</keyword>
<accession>A0AAV7BQV2</accession>
<dbReference type="GO" id="GO:0005739">
    <property type="term" value="C:mitochondrion"/>
    <property type="evidence" value="ECO:0007669"/>
    <property type="project" value="TreeGrafter"/>
</dbReference>
<dbReference type="SUPFAM" id="SSF100950">
    <property type="entry name" value="NagB/RpiA/CoA transferase-like"/>
    <property type="match status" value="1"/>
</dbReference>
<dbReference type="GO" id="GO:0009396">
    <property type="term" value="P:folic acid-containing compound biosynthetic process"/>
    <property type="evidence" value="ECO:0007669"/>
    <property type="project" value="TreeGrafter"/>
</dbReference>
<dbReference type="EMBL" id="WNYA01000004">
    <property type="protein sequence ID" value="KAG8574845.1"/>
    <property type="molecule type" value="Genomic_DNA"/>
</dbReference>
<dbReference type="GO" id="GO:0005524">
    <property type="term" value="F:ATP binding"/>
    <property type="evidence" value="ECO:0007669"/>
    <property type="project" value="UniProtKB-KW"/>
</dbReference>
<feature type="binding site" evidence="6">
    <location>
        <begin position="8"/>
        <end position="12"/>
    </location>
    <ligand>
        <name>ATP</name>
        <dbReference type="ChEBI" id="CHEBI:30616"/>
    </ligand>
</feature>
<comment type="catalytic activity">
    <reaction evidence="4 7">
        <text>(6S)-5-formyl-5,6,7,8-tetrahydrofolate + ATP = (6R)-5,10-methenyltetrahydrofolate + ADP + phosphate</text>
        <dbReference type="Rhea" id="RHEA:10488"/>
        <dbReference type="ChEBI" id="CHEBI:30616"/>
        <dbReference type="ChEBI" id="CHEBI:43474"/>
        <dbReference type="ChEBI" id="CHEBI:57455"/>
        <dbReference type="ChEBI" id="CHEBI:57457"/>
        <dbReference type="ChEBI" id="CHEBI:456216"/>
        <dbReference type="EC" id="6.3.3.2"/>
    </reaction>
</comment>
<feature type="binding site" evidence="6">
    <location>
        <position position="54"/>
    </location>
    <ligand>
        <name>substrate</name>
    </ligand>
</feature>
<evidence type="ECO:0000256" key="2">
    <source>
        <dbReference type="ARBA" id="ARBA00022741"/>
    </source>
</evidence>
<feature type="binding site" evidence="6">
    <location>
        <position position="59"/>
    </location>
    <ligand>
        <name>substrate</name>
    </ligand>
</feature>
<dbReference type="GO" id="GO:0035999">
    <property type="term" value="P:tetrahydrofolate interconversion"/>
    <property type="evidence" value="ECO:0007669"/>
    <property type="project" value="TreeGrafter"/>
</dbReference>
<dbReference type="Gene3D" id="3.40.50.10420">
    <property type="entry name" value="NagB/RpiA/CoA transferase-like"/>
    <property type="match status" value="1"/>
</dbReference>
<feature type="binding site" evidence="6">
    <location>
        <begin position="143"/>
        <end position="151"/>
    </location>
    <ligand>
        <name>ATP</name>
        <dbReference type="ChEBI" id="CHEBI:30616"/>
    </ligand>
</feature>
<dbReference type="InterPro" id="IPR002698">
    <property type="entry name" value="FTHF_cligase"/>
</dbReference>
<dbReference type="PANTHER" id="PTHR23407">
    <property type="entry name" value="ATPASE INHIBITOR/5-FORMYLTETRAHYDROFOLATE CYCLO-LIGASE"/>
    <property type="match status" value="1"/>
</dbReference>
<evidence type="ECO:0000256" key="3">
    <source>
        <dbReference type="ARBA" id="ARBA00022840"/>
    </source>
</evidence>
<evidence type="ECO:0000256" key="7">
    <source>
        <dbReference type="RuleBase" id="RU361279"/>
    </source>
</evidence>
<comment type="cofactor">
    <cofactor evidence="7">
        <name>Mg(2+)</name>
        <dbReference type="ChEBI" id="CHEBI:18420"/>
    </cofactor>
</comment>
<dbReference type="Proteomes" id="UP000824782">
    <property type="component" value="Unassembled WGS sequence"/>
</dbReference>
<dbReference type="NCBIfam" id="TIGR02727">
    <property type="entry name" value="MTHFS_bact"/>
    <property type="match status" value="1"/>
</dbReference>
<evidence type="ECO:0000313" key="8">
    <source>
        <dbReference type="EMBL" id="KAG8574845.1"/>
    </source>
</evidence>
<dbReference type="PIRSF" id="PIRSF006806">
    <property type="entry name" value="FTHF_cligase"/>
    <property type="match status" value="1"/>
</dbReference>
<dbReference type="InterPro" id="IPR024185">
    <property type="entry name" value="FTHF_cligase-like_sf"/>
</dbReference>
<keyword evidence="7" id="KW-0460">Magnesium</keyword>